<dbReference type="Gene3D" id="3.40.50.150">
    <property type="entry name" value="Vaccinia Virus protein VP39"/>
    <property type="match status" value="1"/>
</dbReference>
<organism evidence="2 3">
    <name type="scientific">Vreelandella halophila</name>
    <dbReference type="NCBI Taxonomy" id="86177"/>
    <lineage>
        <taxon>Bacteria</taxon>
        <taxon>Pseudomonadati</taxon>
        <taxon>Pseudomonadota</taxon>
        <taxon>Gammaproteobacteria</taxon>
        <taxon>Oceanospirillales</taxon>
        <taxon>Halomonadaceae</taxon>
        <taxon>Vreelandella</taxon>
    </lineage>
</organism>
<accession>A0A9X4YB76</accession>
<gene>
    <name evidence="2" type="ORF">GLW01_07210</name>
</gene>
<dbReference type="InterPro" id="IPR029063">
    <property type="entry name" value="SAM-dependent_MTases_sf"/>
</dbReference>
<evidence type="ECO:0000313" key="3">
    <source>
        <dbReference type="Proteomes" id="UP000460751"/>
    </source>
</evidence>
<name>A0A9X4YB76_9GAMM</name>
<dbReference type="GO" id="GO:0032259">
    <property type="term" value="P:methylation"/>
    <property type="evidence" value="ECO:0007669"/>
    <property type="project" value="UniProtKB-KW"/>
</dbReference>
<proteinExistence type="predicted"/>
<sequence length="215" mass="22835">MCLGEPGGPAAHGAAERRQPAGLRRRHPGTVGGVRLTRQAHEAVAGVLGEGGLALDATAGNGHDTRFLAEQVGATGHVWAMDVQPAAIEATRNQLADAGLGERVTLLCESHAHIREQVRPHGERQLDAVMFNLGYLPGSDRTRTTGADTTIPALEQSMAMLASGGCLSLMVYRGHDGGEAEWNAIREWLTGSGYEWRMPVDPSGHRGPVLVLLTR</sequence>
<keyword evidence="3" id="KW-1185">Reference proteome</keyword>
<dbReference type="EMBL" id="WMEX01000003">
    <property type="protein sequence ID" value="MYL26584.1"/>
    <property type="molecule type" value="Genomic_DNA"/>
</dbReference>
<keyword evidence="2" id="KW-0808">Transferase</keyword>
<dbReference type="InterPro" id="IPR010719">
    <property type="entry name" value="MnmM_MeTrfase"/>
</dbReference>
<dbReference type="PANTHER" id="PTHR35276">
    <property type="entry name" value="S-ADENOSYL-L-METHIONINE-DEPENDENT METHYLTRANSFERASES SUPERFAMILY PROTEIN"/>
    <property type="match status" value="1"/>
</dbReference>
<dbReference type="Pfam" id="PF06962">
    <property type="entry name" value="rRNA_methylase"/>
    <property type="match status" value="1"/>
</dbReference>
<dbReference type="GO" id="GO:0008168">
    <property type="term" value="F:methyltransferase activity"/>
    <property type="evidence" value="ECO:0007669"/>
    <property type="project" value="UniProtKB-KW"/>
</dbReference>
<dbReference type="SUPFAM" id="SSF53335">
    <property type="entry name" value="S-adenosyl-L-methionine-dependent methyltransferases"/>
    <property type="match status" value="1"/>
</dbReference>
<dbReference type="CDD" id="cd02440">
    <property type="entry name" value="AdoMet_MTases"/>
    <property type="match status" value="1"/>
</dbReference>
<keyword evidence="2" id="KW-0489">Methyltransferase</keyword>
<feature type="region of interest" description="Disordered" evidence="1">
    <location>
        <begin position="1"/>
        <end position="30"/>
    </location>
</feature>
<comment type="caution">
    <text evidence="2">The sequence shown here is derived from an EMBL/GenBank/DDBJ whole genome shotgun (WGS) entry which is preliminary data.</text>
</comment>
<dbReference type="AlphaFoldDB" id="A0A9X4YB76"/>
<reference evidence="2 3" key="1">
    <citation type="submission" date="2019-11" db="EMBL/GenBank/DDBJ databases">
        <title>Genome sequences of 17 halophilic strains isolated from different environments.</title>
        <authorList>
            <person name="Furrow R.E."/>
        </authorList>
    </citation>
    <scope>NUCLEOTIDE SEQUENCE [LARGE SCALE GENOMIC DNA]</scope>
    <source>
        <strain evidence="2 3">22507_15_FS</strain>
    </source>
</reference>
<dbReference type="PANTHER" id="PTHR35276:SF1">
    <property type="entry name" value="TRNA (MNM(5)S(2)U34)-METHYLTRANSFERASE, CHLOROPLASTIC"/>
    <property type="match status" value="1"/>
</dbReference>
<protein>
    <submittedName>
        <fullName evidence="2">Methyltransferase domain-containing protein</fullName>
    </submittedName>
</protein>
<dbReference type="Proteomes" id="UP000460751">
    <property type="component" value="Unassembled WGS sequence"/>
</dbReference>
<evidence type="ECO:0000313" key="2">
    <source>
        <dbReference type="EMBL" id="MYL26584.1"/>
    </source>
</evidence>
<evidence type="ECO:0000256" key="1">
    <source>
        <dbReference type="SAM" id="MobiDB-lite"/>
    </source>
</evidence>